<dbReference type="AlphaFoldDB" id="C1DZL7"/>
<dbReference type="KEGG" id="mis:MICPUN_56495"/>
<evidence type="ECO:0000313" key="3">
    <source>
        <dbReference type="Proteomes" id="UP000002009"/>
    </source>
</evidence>
<dbReference type="RefSeq" id="XP_002499413.1">
    <property type="nucleotide sequence ID" value="XM_002499368.1"/>
</dbReference>
<evidence type="ECO:0000313" key="2">
    <source>
        <dbReference type="EMBL" id="ACO60672.1"/>
    </source>
</evidence>
<gene>
    <name evidence="2" type="ORF">MICPUN_56495</name>
</gene>
<dbReference type="InParanoid" id="C1DZL7"/>
<proteinExistence type="predicted"/>
<keyword evidence="3" id="KW-1185">Reference proteome</keyword>
<dbReference type="Proteomes" id="UP000002009">
    <property type="component" value="Chromosome 2"/>
</dbReference>
<dbReference type="EMBL" id="CP001323">
    <property type="protein sequence ID" value="ACO60672.1"/>
    <property type="molecule type" value="Genomic_DNA"/>
</dbReference>
<name>C1DZL7_MICCC</name>
<sequence>MKREWTSSRAGSRPAPGSQPTRAPRLSRWGALNKPRETTPSALGSAVAFSAG</sequence>
<feature type="region of interest" description="Disordered" evidence="1">
    <location>
        <begin position="1"/>
        <end position="52"/>
    </location>
</feature>
<reference evidence="2 3" key="1">
    <citation type="journal article" date="2009" name="Science">
        <title>Green evolution and dynamic adaptations revealed by genomes of the marine picoeukaryotes Micromonas.</title>
        <authorList>
            <person name="Worden A.Z."/>
            <person name="Lee J.H."/>
            <person name="Mock T."/>
            <person name="Rouze P."/>
            <person name="Simmons M.P."/>
            <person name="Aerts A.L."/>
            <person name="Allen A.E."/>
            <person name="Cuvelier M.L."/>
            <person name="Derelle E."/>
            <person name="Everett M.V."/>
            <person name="Foulon E."/>
            <person name="Grimwood J."/>
            <person name="Gundlach H."/>
            <person name="Henrissat B."/>
            <person name="Napoli C."/>
            <person name="McDonald S.M."/>
            <person name="Parker M.S."/>
            <person name="Rombauts S."/>
            <person name="Salamov A."/>
            <person name="Von Dassow P."/>
            <person name="Badger J.H."/>
            <person name="Coutinho P.M."/>
            <person name="Demir E."/>
            <person name="Dubchak I."/>
            <person name="Gentemann C."/>
            <person name="Eikrem W."/>
            <person name="Gready J.E."/>
            <person name="John U."/>
            <person name="Lanier W."/>
            <person name="Lindquist E.A."/>
            <person name="Lucas S."/>
            <person name="Mayer K.F."/>
            <person name="Moreau H."/>
            <person name="Not F."/>
            <person name="Otillar R."/>
            <person name="Panaud O."/>
            <person name="Pangilinan J."/>
            <person name="Paulsen I."/>
            <person name="Piegu B."/>
            <person name="Poliakov A."/>
            <person name="Robbens S."/>
            <person name="Schmutz J."/>
            <person name="Toulza E."/>
            <person name="Wyss T."/>
            <person name="Zelensky A."/>
            <person name="Zhou K."/>
            <person name="Armbrust E.V."/>
            <person name="Bhattacharya D."/>
            <person name="Goodenough U.W."/>
            <person name="Van de Peer Y."/>
            <person name="Grigoriev I.V."/>
        </authorList>
    </citation>
    <scope>NUCLEOTIDE SEQUENCE [LARGE SCALE GENOMIC DNA]</scope>
    <source>
        <strain evidence="3">RCC299 / NOUM17</strain>
    </source>
</reference>
<accession>C1DZL7</accession>
<dbReference type="GeneID" id="8241077"/>
<protein>
    <submittedName>
        <fullName evidence="2">Uncharacterized protein</fullName>
    </submittedName>
</protein>
<organism evidence="2 3">
    <name type="scientific">Micromonas commoda (strain RCC299 / NOUM17 / CCMP2709)</name>
    <name type="common">Picoplanktonic green alga</name>
    <dbReference type="NCBI Taxonomy" id="296587"/>
    <lineage>
        <taxon>Eukaryota</taxon>
        <taxon>Viridiplantae</taxon>
        <taxon>Chlorophyta</taxon>
        <taxon>Mamiellophyceae</taxon>
        <taxon>Mamiellales</taxon>
        <taxon>Mamiellaceae</taxon>
        <taxon>Micromonas</taxon>
    </lineage>
</organism>
<evidence type="ECO:0000256" key="1">
    <source>
        <dbReference type="SAM" id="MobiDB-lite"/>
    </source>
</evidence>